<dbReference type="Gene3D" id="3.10.100.10">
    <property type="entry name" value="Mannose-Binding Protein A, subunit A"/>
    <property type="match status" value="1"/>
</dbReference>
<evidence type="ECO:0000313" key="9">
    <source>
        <dbReference type="RefSeq" id="XP_017684551.1"/>
    </source>
</evidence>
<dbReference type="CDD" id="cd03593">
    <property type="entry name" value="CLECT_NK_receptors_like"/>
    <property type="match status" value="1"/>
</dbReference>
<dbReference type="SUPFAM" id="SSF56436">
    <property type="entry name" value="C-type lectin-like"/>
    <property type="match status" value="1"/>
</dbReference>
<dbReference type="GO" id="GO:0038023">
    <property type="term" value="F:signaling receptor activity"/>
    <property type="evidence" value="ECO:0007669"/>
    <property type="project" value="TreeGrafter"/>
</dbReference>
<dbReference type="AlphaFoldDB" id="A0A6J0IES0"/>
<dbReference type="GO" id="GO:0030246">
    <property type="term" value="F:carbohydrate binding"/>
    <property type="evidence" value="ECO:0007669"/>
    <property type="project" value="UniProtKB-KW"/>
</dbReference>
<comment type="subcellular location">
    <subcellularLocation>
        <location evidence="1">Membrane</location>
        <topology evidence="1">Single-pass type II membrane protein</topology>
    </subcellularLocation>
</comment>
<dbReference type="Pfam" id="PF00059">
    <property type="entry name" value="Lectin_C"/>
    <property type="match status" value="1"/>
</dbReference>
<evidence type="ECO:0000259" key="7">
    <source>
        <dbReference type="PROSITE" id="PS50041"/>
    </source>
</evidence>
<dbReference type="InterPro" id="IPR016187">
    <property type="entry name" value="CTDL_fold"/>
</dbReference>
<gene>
    <name evidence="9" type="primary">LOC108504295</name>
</gene>
<keyword evidence="8" id="KW-1185">Reference proteome</keyword>
<keyword evidence="6" id="KW-0472">Membrane</keyword>
<dbReference type="PANTHER" id="PTHR46784:SF1">
    <property type="entry name" value="KILLER CELL LECTIN-LIKE RECEPTOR SUBFAMILY B MEMBER 1"/>
    <property type="match status" value="1"/>
</dbReference>
<dbReference type="InterPro" id="IPR001304">
    <property type="entry name" value="C-type_lectin-like"/>
</dbReference>
<name>A0A6J0IES0_9PASS</name>
<sequence>MAEDIIYADLYLPESARPRVQKVTDVQGSTYTEVKLNSRDTNAATGHTSAGRSCSRKHVAALVALLVVIILLLVLAGCLVHQYHPTASSPQDSTTLPQVPDEALACPKQWEKHGRKCYFFSPNTQKDWNASRKQCTAMGSDLVIIDNKEELHYLTEQSRHNYYLLGLTYSEREQKWKWINNMEHDPALFNISGPHGDYLCTVIGFREVHTAPCKGVKSTQNMCEKAATLSEKLQRKLDRELKRRVPGRNVIPSFL</sequence>
<evidence type="ECO:0000256" key="3">
    <source>
        <dbReference type="ARBA" id="ARBA00022968"/>
    </source>
</evidence>
<protein>
    <submittedName>
        <fullName evidence="9">Killer cell lectin-like receptor subfamily B member 1F</fullName>
    </submittedName>
</protein>
<organism evidence="8 9">
    <name type="scientific">Lepidothrix coronata</name>
    <name type="common">blue-crowned manakin</name>
    <dbReference type="NCBI Taxonomy" id="321398"/>
    <lineage>
        <taxon>Eukaryota</taxon>
        <taxon>Metazoa</taxon>
        <taxon>Chordata</taxon>
        <taxon>Craniata</taxon>
        <taxon>Vertebrata</taxon>
        <taxon>Euteleostomi</taxon>
        <taxon>Archelosauria</taxon>
        <taxon>Archosauria</taxon>
        <taxon>Dinosauria</taxon>
        <taxon>Saurischia</taxon>
        <taxon>Theropoda</taxon>
        <taxon>Coelurosauria</taxon>
        <taxon>Aves</taxon>
        <taxon>Neognathae</taxon>
        <taxon>Neoaves</taxon>
        <taxon>Telluraves</taxon>
        <taxon>Australaves</taxon>
        <taxon>Passeriformes</taxon>
        <taxon>Pipridae</taxon>
        <taxon>Lepidothrix</taxon>
    </lineage>
</organism>
<keyword evidence="3" id="KW-0735">Signal-anchor</keyword>
<keyword evidence="2" id="KW-0430">Lectin</keyword>
<dbReference type="Proteomes" id="UP000504624">
    <property type="component" value="Unplaced"/>
</dbReference>
<evidence type="ECO:0000256" key="6">
    <source>
        <dbReference type="SAM" id="Phobius"/>
    </source>
</evidence>
<keyword evidence="4 6" id="KW-1133">Transmembrane helix</keyword>
<dbReference type="SMART" id="SM00034">
    <property type="entry name" value="CLECT"/>
    <property type="match status" value="1"/>
</dbReference>
<evidence type="ECO:0000256" key="5">
    <source>
        <dbReference type="ARBA" id="ARBA00023157"/>
    </source>
</evidence>
<dbReference type="PROSITE" id="PS50041">
    <property type="entry name" value="C_TYPE_LECTIN_2"/>
    <property type="match status" value="1"/>
</dbReference>
<dbReference type="PANTHER" id="PTHR46784">
    <property type="entry name" value="KILLER CELL LECTIN-LIKE RECEPTOR SUBFAMILY B MEMBER 1"/>
    <property type="match status" value="1"/>
</dbReference>
<dbReference type="OrthoDB" id="7357196at2759"/>
<evidence type="ECO:0000256" key="2">
    <source>
        <dbReference type="ARBA" id="ARBA00022734"/>
    </source>
</evidence>
<dbReference type="InterPro" id="IPR016186">
    <property type="entry name" value="C-type_lectin-like/link_sf"/>
</dbReference>
<keyword evidence="6" id="KW-0812">Transmembrane</keyword>
<evidence type="ECO:0000256" key="4">
    <source>
        <dbReference type="ARBA" id="ARBA00022989"/>
    </source>
</evidence>
<evidence type="ECO:0000313" key="8">
    <source>
        <dbReference type="Proteomes" id="UP000504624"/>
    </source>
</evidence>
<dbReference type="GO" id="GO:0005886">
    <property type="term" value="C:plasma membrane"/>
    <property type="evidence" value="ECO:0007669"/>
    <property type="project" value="TreeGrafter"/>
</dbReference>
<dbReference type="RefSeq" id="XP_017684551.1">
    <property type="nucleotide sequence ID" value="XM_017829062.1"/>
</dbReference>
<dbReference type="GeneID" id="108504295"/>
<keyword evidence="5" id="KW-1015">Disulfide bond</keyword>
<feature type="transmembrane region" description="Helical" evidence="6">
    <location>
        <begin position="59"/>
        <end position="83"/>
    </location>
</feature>
<dbReference type="GO" id="GO:0009986">
    <property type="term" value="C:cell surface"/>
    <property type="evidence" value="ECO:0007669"/>
    <property type="project" value="TreeGrafter"/>
</dbReference>
<evidence type="ECO:0000256" key="1">
    <source>
        <dbReference type="ARBA" id="ARBA00004606"/>
    </source>
</evidence>
<dbReference type="GO" id="GO:0042269">
    <property type="term" value="P:regulation of natural killer cell mediated cytotoxicity"/>
    <property type="evidence" value="ECO:0007669"/>
    <property type="project" value="TreeGrafter"/>
</dbReference>
<accession>A0A6J0IES0</accession>
<feature type="domain" description="C-type lectin" evidence="7">
    <location>
        <begin position="113"/>
        <end position="213"/>
    </location>
</feature>
<reference evidence="9" key="1">
    <citation type="submission" date="2025-08" db="UniProtKB">
        <authorList>
            <consortium name="RefSeq"/>
        </authorList>
    </citation>
    <scope>IDENTIFICATION</scope>
</reference>
<dbReference type="InterPro" id="IPR033992">
    <property type="entry name" value="NKR-like_CTLD"/>
</dbReference>
<proteinExistence type="predicted"/>
<dbReference type="InterPro" id="IPR051527">
    <property type="entry name" value="KLR_subfamily_B"/>
</dbReference>